<sequence length="97" mass="10332">MPALIVAYPRKADTQFDESYYAGAHTDLVKQTWGPHGLTGAEIHFPADSAQPYAAMVVLDFSGAEGIDAALGDPATPAVLADIPNFTNAEPLIYRAR</sequence>
<name>A0A916YZR0_9SPHN</name>
<dbReference type="GO" id="GO:0016491">
    <property type="term" value="F:oxidoreductase activity"/>
    <property type="evidence" value="ECO:0007669"/>
    <property type="project" value="InterPro"/>
</dbReference>
<dbReference type="NCBIfam" id="TIGR02118">
    <property type="entry name" value="EthD family reductase"/>
    <property type="match status" value="1"/>
</dbReference>
<dbReference type="Proteomes" id="UP000612349">
    <property type="component" value="Unassembled WGS sequence"/>
</dbReference>
<dbReference type="Pfam" id="PF07110">
    <property type="entry name" value="EthD"/>
    <property type="match status" value="1"/>
</dbReference>
<reference evidence="2" key="1">
    <citation type="journal article" date="2014" name="Int. J. Syst. Evol. Microbiol.">
        <title>Complete genome sequence of Corynebacterium casei LMG S-19264T (=DSM 44701T), isolated from a smear-ripened cheese.</title>
        <authorList>
            <consortium name="US DOE Joint Genome Institute (JGI-PGF)"/>
            <person name="Walter F."/>
            <person name="Albersmeier A."/>
            <person name="Kalinowski J."/>
            <person name="Ruckert C."/>
        </authorList>
    </citation>
    <scope>NUCLEOTIDE SEQUENCE</scope>
    <source>
        <strain evidence="2">CGMCC 1.15360</strain>
    </source>
</reference>
<dbReference type="OrthoDB" id="5343971at2"/>
<accession>A0A916YZR0</accession>
<dbReference type="SUPFAM" id="SSF54909">
    <property type="entry name" value="Dimeric alpha+beta barrel"/>
    <property type="match status" value="1"/>
</dbReference>
<dbReference type="AlphaFoldDB" id="A0A916YZR0"/>
<protein>
    <submittedName>
        <fullName evidence="2">Ethyl tert-butyl ether degradation protein EthD</fullName>
    </submittedName>
</protein>
<proteinExistence type="predicted"/>
<feature type="domain" description="EthD" evidence="1">
    <location>
        <begin position="15"/>
        <end position="88"/>
    </location>
</feature>
<dbReference type="PANTHER" id="PTHR40260:SF2">
    <property type="entry name" value="BLR8190 PROTEIN"/>
    <property type="match status" value="1"/>
</dbReference>
<reference evidence="2" key="2">
    <citation type="submission" date="2020-09" db="EMBL/GenBank/DDBJ databases">
        <authorList>
            <person name="Sun Q."/>
            <person name="Zhou Y."/>
        </authorList>
    </citation>
    <scope>NUCLEOTIDE SEQUENCE</scope>
    <source>
        <strain evidence="2">CGMCC 1.15360</strain>
    </source>
</reference>
<evidence type="ECO:0000313" key="2">
    <source>
        <dbReference type="EMBL" id="GGD69034.1"/>
    </source>
</evidence>
<comment type="caution">
    <text evidence="2">The sequence shown here is derived from an EMBL/GenBank/DDBJ whole genome shotgun (WGS) entry which is preliminary data.</text>
</comment>
<dbReference type="EMBL" id="BMIP01000003">
    <property type="protein sequence ID" value="GGD69034.1"/>
    <property type="molecule type" value="Genomic_DNA"/>
</dbReference>
<evidence type="ECO:0000259" key="1">
    <source>
        <dbReference type="Pfam" id="PF07110"/>
    </source>
</evidence>
<organism evidence="2 3">
    <name type="scientific">Croceicoccus mobilis</name>
    <dbReference type="NCBI Taxonomy" id="1703339"/>
    <lineage>
        <taxon>Bacteria</taxon>
        <taxon>Pseudomonadati</taxon>
        <taxon>Pseudomonadota</taxon>
        <taxon>Alphaproteobacteria</taxon>
        <taxon>Sphingomonadales</taxon>
        <taxon>Erythrobacteraceae</taxon>
        <taxon>Croceicoccus</taxon>
    </lineage>
</organism>
<gene>
    <name evidence="2" type="ORF">GCM10010990_18230</name>
</gene>
<keyword evidence="3" id="KW-1185">Reference proteome</keyword>
<dbReference type="Gene3D" id="3.30.70.100">
    <property type="match status" value="1"/>
</dbReference>
<dbReference type="RefSeq" id="WP_066771627.1">
    <property type="nucleotide sequence ID" value="NZ_BMIP01000003.1"/>
</dbReference>
<dbReference type="InterPro" id="IPR009799">
    <property type="entry name" value="EthD_dom"/>
</dbReference>
<dbReference type="InterPro" id="IPR011008">
    <property type="entry name" value="Dimeric_a/b-barrel"/>
</dbReference>
<dbReference type="PANTHER" id="PTHR40260">
    <property type="entry name" value="BLR8190 PROTEIN"/>
    <property type="match status" value="1"/>
</dbReference>
<evidence type="ECO:0000313" key="3">
    <source>
        <dbReference type="Proteomes" id="UP000612349"/>
    </source>
</evidence>